<protein>
    <submittedName>
        <fullName evidence="1">Uncharacterized protein</fullName>
    </submittedName>
</protein>
<proteinExistence type="predicted"/>
<gene>
    <name evidence="1" type="ORF">SAMN05444486_10349</name>
</gene>
<dbReference type="RefSeq" id="WP_089891815.1">
    <property type="nucleotide sequence ID" value="NZ_CALJFH010000019.1"/>
</dbReference>
<evidence type="ECO:0000313" key="2">
    <source>
        <dbReference type="Proteomes" id="UP000199026"/>
    </source>
</evidence>
<accession>A0A1H3LMM2</accession>
<dbReference type="GeneID" id="78125008"/>
<dbReference type="AlphaFoldDB" id="A0A1H3LMM2"/>
<dbReference type="EMBL" id="FNPR01000003">
    <property type="protein sequence ID" value="SDY65797.1"/>
    <property type="molecule type" value="Genomic_DNA"/>
</dbReference>
<dbReference type="Proteomes" id="UP000199026">
    <property type="component" value="Unassembled WGS sequence"/>
</dbReference>
<name>A0A1H3LMM2_9RHOB</name>
<organism evidence="1 2">
    <name type="scientific">Lentibacter algarum</name>
    <dbReference type="NCBI Taxonomy" id="576131"/>
    <lineage>
        <taxon>Bacteria</taxon>
        <taxon>Pseudomonadati</taxon>
        <taxon>Pseudomonadota</taxon>
        <taxon>Alphaproteobacteria</taxon>
        <taxon>Rhodobacterales</taxon>
        <taxon>Roseobacteraceae</taxon>
        <taxon>Lentibacter</taxon>
    </lineage>
</organism>
<sequence>MMLETDFETDTDITRARAPLEAFKDFIEFAPAGAKAVYWRGTYLANYSVAEFARKLQATGLCELVQRRITQGRKTEFEYVAIKRRAA</sequence>
<keyword evidence="2" id="KW-1185">Reference proteome</keyword>
<reference evidence="1 2" key="1">
    <citation type="submission" date="2016-10" db="EMBL/GenBank/DDBJ databases">
        <authorList>
            <person name="de Groot N.N."/>
        </authorList>
    </citation>
    <scope>NUCLEOTIDE SEQUENCE [LARGE SCALE GENOMIC DNA]</scope>
    <source>
        <strain evidence="1 2">DSM 24677</strain>
    </source>
</reference>
<evidence type="ECO:0000313" key="1">
    <source>
        <dbReference type="EMBL" id="SDY65797.1"/>
    </source>
</evidence>